<organism evidence="9">
    <name type="scientific">Blastocystis hominis</name>
    <dbReference type="NCBI Taxonomy" id="12968"/>
    <lineage>
        <taxon>Eukaryota</taxon>
        <taxon>Sar</taxon>
        <taxon>Stramenopiles</taxon>
        <taxon>Bigyra</taxon>
        <taxon>Opalozoa</taxon>
        <taxon>Opalinata</taxon>
        <taxon>Blastocystidae</taxon>
        <taxon>Blastocystis</taxon>
    </lineage>
</organism>
<evidence type="ECO:0000256" key="3">
    <source>
        <dbReference type="ARBA" id="ARBA00005043"/>
    </source>
</evidence>
<dbReference type="InterPro" id="IPR008728">
    <property type="entry name" value="Elongator_complex_protein_4"/>
</dbReference>
<dbReference type="GO" id="GO:0033588">
    <property type="term" value="C:elongator holoenzyme complex"/>
    <property type="evidence" value="ECO:0007669"/>
    <property type="project" value="InterPro"/>
</dbReference>
<sequence>MSSFRRFAPISAQRSIPSGPKLSGTKSWLYGQSLISTGCKDLDTALGSGIPLGSIVVLSEELFCSQMRTFEKLFVSEGIRSKQRVLIISSLPKDEVDDFLTKMPALKEVPEPTKKEAPKSAFRSLESSSLQPILPKYANAVDSVEFCHGFDLSKWEQDMSLFSSVVIVHVDNDPAFFVKKVISAVHSFVSLCSKESVVGRIILDVAEILGQDERLQMELFSRLPSLLRSSNCVLLTLLLGELNGMKALRFANCIVHLQPWQDITPPTEYRDTTSLLHVLRLPSQLSLYTNPKNIFIYGIKRTTHSLRLSELRIPPQGHSLELF</sequence>
<dbReference type="PANTHER" id="PTHR12896:SF1">
    <property type="entry name" value="ELONGATOR COMPLEX PROTEIN 4"/>
    <property type="match status" value="1"/>
</dbReference>
<dbReference type="OrthoDB" id="289162at2759"/>
<keyword evidence="6" id="KW-0963">Cytoplasm</keyword>
<evidence type="ECO:0000313" key="9">
    <source>
        <dbReference type="EMBL" id="CBK24293.2"/>
    </source>
</evidence>
<dbReference type="EMBL" id="FN668683">
    <property type="protein sequence ID" value="CBK24293.2"/>
    <property type="molecule type" value="Genomic_DNA"/>
</dbReference>
<dbReference type="AlphaFoldDB" id="D8M8A4"/>
<name>D8M8A4_BLAHO</name>
<comment type="subcellular location">
    <subcellularLocation>
        <location evidence="2">Cytoplasm</location>
    </subcellularLocation>
    <subcellularLocation>
        <location evidence="1">Nucleus</location>
    </subcellularLocation>
</comment>
<dbReference type="GeneID" id="24922880"/>
<dbReference type="InterPro" id="IPR027417">
    <property type="entry name" value="P-loop_NTPase"/>
</dbReference>
<dbReference type="InParanoid" id="D8M8A4"/>
<comment type="pathway">
    <text evidence="3">tRNA modification; 5-methoxycarbonylmethyl-2-thiouridine-tRNA biosynthesis.</text>
</comment>
<keyword evidence="8" id="KW-0539">Nucleus</keyword>
<dbReference type="Proteomes" id="UP000008312">
    <property type="component" value="Unassembled WGS sequence"/>
</dbReference>
<evidence type="ECO:0000256" key="1">
    <source>
        <dbReference type="ARBA" id="ARBA00004123"/>
    </source>
</evidence>
<dbReference type="Pfam" id="PF05625">
    <property type="entry name" value="PAXNEB"/>
    <property type="match status" value="1"/>
</dbReference>
<dbReference type="GO" id="GO:0005737">
    <property type="term" value="C:cytoplasm"/>
    <property type="evidence" value="ECO:0007669"/>
    <property type="project" value="UniProtKB-SubCell"/>
</dbReference>
<dbReference type="UniPathway" id="UPA00988"/>
<keyword evidence="7" id="KW-0819">tRNA processing</keyword>
<evidence type="ECO:0000256" key="7">
    <source>
        <dbReference type="ARBA" id="ARBA00022694"/>
    </source>
</evidence>
<comment type="similarity">
    <text evidence="4">Belongs to the ELP4 family.</text>
</comment>
<evidence type="ECO:0000256" key="8">
    <source>
        <dbReference type="ARBA" id="ARBA00023242"/>
    </source>
</evidence>
<evidence type="ECO:0000256" key="6">
    <source>
        <dbReference type="ARBA" id="ARBA00022490"/>
    </source>
</evidence>
<proteinExistence type="inferred from homology"/>
<evidence type="ECO:0000256" key="2">
    <source>
        <dbReference type="ARBA" id="ARBA00004496"/>
    </source>
</evidence>
<dbReference type="RefSeq" id="XP_012898341.1">
    <property type="nucleotide sequence ID" value="XM_013042887.1"/>
</dbReference>
<dbReference type="PANTHER" id="PTHR12896">
    <property type="entry name" value="PAX6 NEIGHBOR PROTEIN PAXNEB"/>
    <property type="match status" value="1"/>
</dbReference>
<evidence type="ECO:0000313" key="10">
    <source>
        <dbReference type="Proteomes" id="UP000008312"/>
    </source>
</evidence>
<accession>D8M8A4</accession>
<dbReference type="GO" id="GO:0002098">
    <property type="term" value="P:tRNA wobble uridine modification"/>
    <property type="evidence" value="ECO:0007669"/>
    <property type="project" value="InterPro"/>
</dbReference>
<keyword evidence="10" id="KW-1185">Reference proteome</keyword>
<reference evidence="9" key="1">
    <citation type="submission" date="2010-02" db="EMBL/GenBank/DDBJ databases">
        <title>Sequencing and annotation of the Blastocystis hominis genome.</title>
        <authorList>
            <person name="Wincker P."/>
        </authorList>
    </citation>
    <scope>NUCLEOTIDE SEQUENCE</scope>
    <source>
        <strain evidence="9">Singapore isolate B</strain>
    </source>
</reference>
<gene>
    <name evidence="9" type="ORF">GSBLH_T00006756001</name>
</gene>
<evidence type="ECO:0000256" key="4">
    <source>
        <dbReference type="ARBA" id="ARBA00007573"/>
    </source>
</evidence>
<evidence type="ECO:0000256" key="5">
    <source>
        <dbReference type="ARBA" id="ARBA00020265"/>
    </source>
</evidence>
<dbReference type="Gene3D" id="3.40.50.300">
    <property type="entry name" value="P-loop containing nucleotide triphosphate hydrolases"/>
    <property type="match status" value="1"/>
</dbReference>
<dbReference type="GO" id="GO:0008023">
    <property type="term" value="C:transcription elongation factor complex"/>
    <property type="evidence" value="ECO:0007669"/>
    <property type="project" value="TreeGrafter"/>
</dbReference>
<protein>
    <recommendedName>
        <fullName evidence="5">Elongator complex protein 4</fullName>
    </recommendedName>
</protein>